<dbReference type="EMBL" id="MAYW01000300">
    <property type="protein sequence ID" value="ODS30034.1"/>
    <property type="molecule type" value="Genomic_DNA"/>
</dbReference>
<evidence type="ECO:0000256" key="1">
    <source>
        <dbReference type="SAM" id="MobiDB-lite"/>
    </source>
</evidence>
<feature type="region of interest" description="Disordered" evidence="1">
    <location>
        <begin position="26"/>
        <end position="47"/>
    </location>
</feature>
<proteinExistence type="predicted"/>
<reference evidence="2 3" key="1">
    <citation type="submission" date="2016-07" db="EMBL/GenBank/DDBJ databases">
        <title>Draft genome of Scalindua rubra, obtained from a brine-seawater interface in the Red Sea, sheds light on salt adaptation in anammox bacteria.</title>
        <authorList>
            <person name="Speth D.R."/>
            <person name="Lagkouvardos I."/>
            <person name="Wang Y."/>
            <person name="Qian P.-Y."/>
            <person name="Dutilh B.E."/>
            <person name="Jetten M.S."/>
        </authorList>
    </citation>
    <scope>NUCLEOTIDE SEQUENCE [LARGE SCALE GENOMIC DNA]</scope>
    <source>
        <strain evidence="2">BSI-1</strain>
    </source>
</reference>
<evidence type="ECO:0000313" key="2">
    <source>
        <dbReference type="EMBL" id="ODS30034.1"/>
    </source>
</evidence>
<evidence type="ECO:0000313" key="3">
    <source>
        <dbReference type="Proteomes" id="UP000094056"/>
    </source>
</evidence>
<name>A0A1E3X4Y2_9BACT</name>
<accession>A0A1E3X4Y2</accession>
<organism evidence="2 3">
    <name type="scientific">Candidatus Scalindua rubra</name>
    <dbReference type="NCBI Taxonomy" id="1872076"/>
    <lineage>
        <taxon>Bacteria</taxon>
        <taxon>Pseudomonadati</taxon>
        <taxon>Planctomycetota</taxon>
        <taxon>Candidatus Brocadiia</taxon>
        <taxon>Candidatus Brocadiales</taxon>
        <taxon>Candidatus Scalinduaceae</taxon>
        <taxon>Candidatus Scalindua</taxon>
    </lineage>
</organism>
<dbReference type="Proteomes" id="UP000094056">
    <property type="component" value="Unassembled WGS sequence"/>
</dbReference>
<dbReference type="AlphaFoldDB" id="A0A1E3X4Y2"/>
<protein>
    <submittedName>
        <fullName evidence="2">Uncharacterized protein</fullName>
    </submittedName>
</protein>
<comment type="caution">
    <text evidence="2">The sequence shown here is derived from an EMBL/GenBank/DDBJ whole genome shotgun (WGS) entry which is preliminary data.</text>
</comment>
<sequence>MLHNKGTACLVKTEKADRKKITRPLRKRGGFSPRSSCNYERPSITFH</sequence>
<gene>
    <name evidence="2" type="ORF">SCARUB_04863</name>
</gene>